<evidence type="ECO:0000313" key="2">
    <source>
        <dbReference type="EMBL" id="CAA7050652.1"/>
    </source>
</evidence>
<keyword evidence="1" id="KW-0472">Membrane</keyword>
<name>A0A6D2KNL3_9BRAS</name>
<dbReference type="OrthoDB" id="591587at2759"/>
<dbReference type="Pfam" id="PF03140">
    <property type="entry name" value="DUF247"/>
    <property type="match status" value="1"/>
</dbReference>
<protein>
    <submittedName>
        <fullName evidence="2">Uncharacterized protein</fullName>
    </submittedName>
</protein>
<accession>A0A6D2KNL3</accession>
<reference evidence="2" key="1">
    <citation type="submission" date="2020-01" db="EMBL/GenBank/DDBJ databases">
        <authorList>
            <person name="Mishra B."/>
        </authorList>
    </citation>
    <scope>NUCLEOTIDE SEQUENCE [LARGE SCALE GENOMIC DNA]</scope>
</reference>
<feature type="transmembrane region" description="Helical" evidence="1">
    <location>
        <begin position="478"/>
        <end position="503"/>
    </location>
</feature>
<comment type="caution">
    <text evidence="2">The sequence shown here is derived from an EMBL/GenBank/DDBJ whole genome shotgun (WGS) entry which is preliminary data.</text>
</comment>
<evidence type="ECO:0000313" key="3">
    <source>
        <dbReference type="Proteomes" id="UP000467841"/>
    </source>
</evidence>
<sequence>MPLSARMSKGKLPLMDLEQGINLTSFTDNEPAELIVDRAMEYETGSGSVARWREGVHVPSDPNHGTAQKAKVWSTTKPGSFSESAIPGLWPSSFSKEYCCIYRVPNRLRRVNPEAYTPQMLLIGPLQHSKKADALELSKTDSRYLDYMNMERHKKKYLNGIANIFGTQTIEEFKGIIKRDEKFIRESYSESTDWIKSQDFVEMILHDSVFILGFFIQIGTQKFNRKEDILFEEPCLITTIFEDLILLENQLPYALLEELFQPFLFSLKTEETFRDLTLRVFGFENKIERDVKFRHFTDLYRRVRVATLGLTEEQASNAKSEPPKSIKSLHNADKLDSAGVDFENVDIENEFSLVIDFKDGVLKMPCFTAEDNTERVMRNLMALEQCHYPLSAYVCNYIAFLDFLIDTEQDVNLLFKKGVVKNWLGHQGSVAEMVNKLCLGLVDFGSHYHSIAETLNNHYESRLNRSVATLRRVYFKDLWTATATVAAVVLLVLTLIQTVASVLQVTQNNDKSSPPPAPGRGP</sequence>
<dbReference type="AlphaFoldDB" id="A0A6D2KNL3"/>
<gene>
    <name evidence="2" type="ORF">MERR_LOCUS37887</name>
</gene>
<organism evidence="2 3">
    <name type="scientific">Microthlaspi erraticum</name>
    <dbReference type="NCBI Taxonomy" id="1685480"/>
    <lineage>
        <taxon>Eukaryota</taxon>
        <taxon>Viridiplantae</taxon>
        <taxon>Streptophyta</taxon>
        <taxon>Embryophyta</taxon>
        <taxon>Tracheophyta</taxon>
        <taxon>Spermatophyta</taxon>
        <taxon>Magnoliopsida</taxon>
        <taxon>eudicotyledons</taxon>
        <taxon>Gunneridae</taxon>
        <taxon>Pentapetalae</taxon>
        <taxon>rosids</taxon>
        <taxon>malvids</taxon>
        <taxon>Brassicales</taxon>
        <taxon>Brassicaceae</taxon>
        <taxon>Coluteocarpeae</taxon>
        <taxon>Microthlaspi</taxon>
    </lineage>
</organism>
<dbReference type="Proteomes" id="UP000467841">
    <property type="component" value="Unassembled WGS sequence"/>
</dbReference>
<dbReference type="EMBL" id="CACVBM020001451">
    <property type="protein sequence ID" value="CAA7050652.1"/>
    <property type="molecule type" value="Genomic_DNA"/>
</dbReference>
<proteinExistence type="predicted"/>
<dbReference type="InterPro" id="IPR004158">
    <property type="entry name" value="DUF247_pln"/>
</dbReference>
<evidence type="ECO:0000256" key="1">
    <source>
        <dbReference type="SAM" id="Phobius"/>
    </source>
</evidence>
<keyword evidence="1" id="KW-1133">Transmembrane helix</keyword>
<keyword evidence="1" id="KW-0812">Transmembrane</keyword>
<dbReference type="PANTHER" id="PTHR31170">
    <property type="entry name" value="BNAC04G53230D PROTEIN"/>
    <property type="match status" value="1"/>
</dbReference>
<dbReference type="PANTHER" id="PTHR31170:SF8">
    <property type="entry name" value="EXPRESSED PROTEIN-RELATED"/>
    <property type="match status" value="1"/>
</dbReference>
<keyword evidence="3" id="KW-1185">Reference proteome</keyword>